<organism evidence="2">
    <name type="scientific">marine sediment metagenome</name>
    <dbReference type="NCBI Taxonomy" id="412755"/>
    <lineage>
        <taxon>unclassified sequences</taxon>
        <taxon>metagenomes</taxon>
        <taxon>ecological metagenomes</taxon>
    </lineage>
</organism>
<accession>A0A0F9JZG4</accession>
<gene>
    <name evidence="2" type="ORF">LCGC14_1765790</name>
</gene>
<reference evidence="2" key="1">
    <citation type="journal article" date="2015" name="Nature">
        <title>Complex archaea that bridge the gap between prokaryotes and eukaryotes.</title>
        <authorList>
            <person name="Spang A."/>
            <person name="Saw J.H."/>
            <person name="Jorgensen S.L."/>
            <person name="Zaremba-Niedzwiedzka K."/>
            <person name="Martijn J."/>
            <person name="Lind A.E."/>
            <person name="van Eijk R."/>
            <person name="Schleper C."/>
            <person name="Guy L."/>
            <person name="Ettema T.J."/>
        </authorList>
    </citation>
    <scope>NUCLEOTIDE SEQUENCE</scope>
</reference>
<evidence type="ECO:0000313" key="2">
    <source>
        <dbReference type="EMBL" id="KKM04278.1"/>
    </source>
</evidence>
<sequence length="109" mass="11600">MTGALILLGVVATTLLGYSSVLRRRLAIKQKTIEQLLATETRLRGVVRSLDGIDRSRKATVENLEATLAAKDVTLDKAMELVKNQGAALGADPLEDSEIPDDGVVGGEQ</sequence>
<dbReference type="AlphaFoldDB" id="A0A0F9JZG4"/>
<dbReference type="EMBL" id="LAZR01016489">
    <property type="protein sequence ID" value="KKM04278.1"/>
    <property type="molecule type" value="Genomic_DNA"/>
</dbReference>
<feature type="region of interest" description="Disordered" evidence="1">
    <location>
        <begin position="89"/>
        <end position="109"/>
    </location>
</feature>
<evidence type="ECO:0000256" key="1">
    <source>
        <dbReference type="SAM" id="MobiDB-lite"/>
    </source>
</evidence>
<protein>
    <submittedName>
        <fullName evidence="2">Uncharacterized protein</fullName>
    </submittedName>
</protein>
<comment type="caution">
    <text evidence="2">The sequence shown here is derived from an EMBL/GenBank/DDBJ whole genome shotgun (WGS) entry which is preliminary data.</text>
</comment>
<name>A0A0F9JZG4_9ZZZZ</name>
<proteinExistence type="predicted"/>